<name>A0A1F5S8D2_9BACT</name>
<dbReference type="Proteomes" id="UP000178323">
    <property type="component" value="Unassembled WGS sequence"/>
</dbReference>
<protein>
    <recommendedName>
        <fullName evidence="3">Polyketide cyclase</fullName>
    </recommendedName>
</protein>
<organism evidence="1 2">
    <name type="scientific">Candidatus Falkowbacteria bacterium RBG_13_39_14</name>
    <dbReference type="NCBI Taxonomy" id="1797985"/>
    <lineage>
        <taxon>Bacteria</taxon>
        <taxon>Candidatus Falkowiibacteriota</taxon>
    </lineage>
</organism>
<gene>
    <name evidence="1" type="ORF">A2Y83_05065</name>
</gene>
<dbReference type="Gene3D" id="3.30.530.20">
    <property type="match status" value="1"/>
</dbReference>
<reference evidence="1 2" key="1">
    <citation type="journal article" date="2016" name="Nat. Commun.">
        <title>Thousands of microbial genomes shed light on interconnected biogeochemical processes in an aquifer system.</title>
        <authorList>
            <person name="Anantharaman K."/>
            <person name="Brown C.T."/>
            <person name="Hug L.A."/>
            <person name="Sharon I."/>
            <person name="Castelle C.J."/>
            <person name="Probst A.J."/>
            <person name="Thomas B.C."/>
            <person name="Singh A."/>
            <person name="Wilkins M.J."/>
            <person name="Karaoz U."/>
            <person name="Brodie E.L."/>
            <person name="Williams K.H."/>
            <person name="Hubbard S.S."/>
            <person name="Banfield J.F."/>
        </authorList>
    </citation>
    <scope>NUCLEOTIDE SEQUENCE [LARGE SCALE GENOMIC DNA]</scope>
</reference>
<dbReference type="InterPro" id="IPR023393">
    <property type="entry name" value="START-like_dom_sf"/>
</dbReference>
<accession>A0A1F5S8D2</accession>
<proteinExistence type="predicted"/>
<evidence type="ECO:0008006" key="3">
    <source>
        <dbReference type="Google" id="ProtNLM"/>
    </source>
</evidence>
<dbReference type="AlphaFoldDB" id="A0A1F5S8D2"/>
<dbReference type="EMBL" id="MFFS01000006">
    <property type="protein sequence ID" value="OGF22964.1"/>
    <property type="molecule type" value="Genomic_DNA"/>
</dbReference>
<evidence type="ECO:0000313" key="1">
    <source>
        <dbReference type="EMBL" id="OGF22964.1"/>
    </source>
</evidence>
<sequence length="140" mass="16237">MKENKIVIKIKKEVSEVFEYSINPANSPLWAGGIEKEETNEWPPKKGTVYRNVDADGRWSEYRVSDFEKDRVFELTSKDGNYHARYTYKADDAGTALEYFERVDKGELDKPFDREHLDKLRNLIENNEESTGYSASGTKT</sequence>
<evidence type="ECO:0000313" key="2">
    <source>
        <dbReference type="Proteomes" id="UP000178323"/>
    </source>
</evidence>
<dbReference type="SUPFAM" id="SSF55961">
    <property type="entry name" value="Bet v1-like"/>
    <property type="match status" value="1"/>
</dbReference>
<comment type="caution">
    <text evidence="1">The sequence shown here is derived from an EMBL/GenBank/DDBJ whole genome shotgun (WGS) entry which is preliminary data.</text>
</comment>